<dbReference type="EC" id="2.7.10.2" evidence="2"/>
<accession>A0A6N7X9Y0</accession>
<evidence type="ECO:0000256" key="6">
    <source>
        <dbReference type="ARBA" id="ARBA00022840"/>
    </source>
</evidence>
<keyword evidence="7" id="KW-0829">Tyrosine-protein kinase</keyword>
<keyword evidence="5 11" id="KW-0418">Kinase</keyword>
<dbReference type="GO" id="GO:0005886">
    <property type="term" value="C:plasma membrane"/>
    <property type="evidence" value="ECO:0007669"/>
    <property type="project" value="TreeGrafter"/>
</dbReference>
<evidence type="ECO:0000256" key="7">
    <source>
        <dbReference type="ARBA" id="ARBA00023137"/>
    </source>
</evidence>
<keyword evidence="6" id="KW-0067">ATP-binding</keyword>
<comment type="caution">
    <text evidence="11">The sequence shown here is derived from an EMBL/GenBank/DDBJ whole genome shotgun (WGS) entry which is preliminary data.</text>
</comment>
<dbReference type="SUPFAM" id="SSF52540">
    <property type="entry name" value="P-loop containing nucleoside triphosphate hydrolases"/>
    <property type="match status" value="1"/>
</dbReference>
<feature type="compositionally biased region" description="Low complexity" evidence="9">
    <location>
        <begin position="295"/>
        <end position="314"/>
    </location>
</feature>
<evidence type="ECO:0000256" key="3">
    <source>
        <dbReference type="ARBA" id="ARBA00022679"/>
    </source>
</evidence>
<dbReference type="PANTHER" id="PTHR32309">
    <property type="entry name" value="TYROSINE-PROTEIN KINASE"/>
    <property type="match status" value="1"/>
</dbReference>
<dbReference type="InterPro" id="IPR025669">
    <property type="entry name" value="AAA_dom"/>
</dbReference>
<evidence type="ECO:0000256" key="9">
    <source>
        <dbReference type="SAM" id="MobiDB-lite"/>
    </source>
</evidence>
<keyword evidence="4" id="KW-0547">Nucleotide-binding</keyword>
<organism evidence="11 12">
    <name type="scientific">Olsenella porci</name>
    <dbReference type="NCBI Taxonomy" id="2652279"/>
    <lineage>
        <taxon>Bacteria</taxon>
        <taxon>Bacillati</taxon>
        <taxon>Actinomycetota</taxon>
        <taxon>Coriobacteriia</taxon>
        <taxon>Coriobacteriales</taxon>
        <taxon>Atopobiaceae</taxon>
        <taxon>Olsenella</taxon>
    </lineage>
</organism>
<dbReference type="NCBIfam" id="TIGR01007">
    <property type="entry name" value="eps_fam"/>
    <property type="match status" value="1"/>
</dbReference>
<evidence type="ECO:0000313" key="11">
    <source>
        <dbReference type="EMBL" id="MST72330.1"/>
    </source>
</evidence>
<evidence type="ECO:0000313" key="12">
    <source>
        <dbReference type="Proteomes" id="UP000469325"/>
    </source>
</evidence>
<proteinExistence type="inferred from homology"/>
<dbReference type="RefSeq" id="WP_154434295.1">
    <property type="nucleotide sequence ID" value="NZ_VUNC01000002.1"/>
</dbReference>
<dbReference type="Gene3D" id="3.40.50.300">
    <property type="entry name" value="P-loop containing nucleotide triphosphate hydrolases"/>
    <property type="match status" value="1"/>
</dbReference>
<evidence type="ECO:0000256" key="1">
    <source>
        <dbReference type="ARBA" id="ARBA00007316"/>
    </source>
</evidence>
<keyword evidence="3 11" id="KW-0808">Transferase</keyword>
<evidence type="ECO:0000256" key="2">
    <source>
        <dbReference type="ARBA" id="ARBA00011903"/>
    </source>
</evidence>
<dbReference type="PANTHER" id="PTHR32309:SF13">
    <property type="entry name" value="FERRIC ENTEROBACTIN TRANSPORT PROTEIN FEPE"/>
    <property type="match status" value="1"/>
</dbReference>
<comment type="similarity">
    <text evidence="1">Belongs to the CpsD/CapB family.</text>
</comment>
<comment type="catalytic activity">
    <reaction evidence="8">
        <text>L-tyrosyl-[protein] + ATP = O-phospho-L-tyrosyl-[protein] + ADP + H(+)</text>
        <dbReference type="Rhea" id="RHEA:10596"/>
        <dbReference type="Rhea" id="RHEA-COMP:10136"/>
        <dbReference type="Rhea" id="RHEA-COMP:20101"/>
        <dbReference type="ChEBI" id="CHEBI:15378"/>
        <dbReference type="ChEBI" id="CHEBI:30616"/>
        <dbReference type="ChEBI" id="CHEBI:46858"/>
        <dbReference type="ChEBI" id="CHEBI:61978"/>
        <dbReference type="ChEBI" id="CHEBI:456216"/>
        <dbReference type="EC" id="2.7.10.2"/>
    </reaction>
</comment>
<gene>
    <name evidence="11" type="ORF">FYJ68_04300</name>
</gene>
<sequence>MAIFNNRGNEAEDAQRSVGNAAKTLLANIRFMGVDNPIRTIAITSSVPNEGKTFVTRNLAMAIATSGKSVLLVECDLRRRSMANSLGVHGRNGIYSVISGQVPLADAVVKTQVRGFFFLDAEPHIPNPSDVLGSRHFANFVREASEAYDYVLFDTPPVGTFVDAAVLGAQVDAVYMVVREHFVRKAEVAAAAEQLRHSNCNLAGVIMNCCETKHNDYYYRYYKDEDKAEGPKLQVAAPEQRPARPERPARRPQPADAPNPPERPARPKKPAPKAQKPEDTSAFLNMARASREAAGRVAKAVPARPAVAQAQQGRRGSKQAAQGGVYIPKSYDDEA</sequence>
<dbReference type="Pfam" id="PF13614">
    <property type="entry name" value="AAA_31"/>
    <property type="match status" value="1"/>
</dbReference>
<dbReference type="InterPro" id="IPR027417">
    <property type="entry name" value="P-loop_NTPase"/>
</dbReference>
<dbReference type="CDD" id="cd05387">
    <property type="entry name" value="BY-kinase"/>
    <property type="match status" value="1"/>
</dbReference>
<protein>
    <recommendedName>
        <fullName evidence="2">non-specific protein-tyrosine kinase</fullName>
        <ecNumber evidence="2">2.7.10.2</ecNumber>
    </recommendedName>
</protein>
<evidence type="ECO:0000256" key="4">
    <source>
        <dbReference type="ARBA" id="ARBA00022741"/>
    </source>
</evidence>
<dbReference type="GO" id="GO:0004715">
    <property type="term" value="F:non-membrane spanning protein tyrosine kinase activity"/>
    <property type="evidence" value="ECO:0007669"/>
    <property type="project" value="UniProtKB-EC"/>
</dbReference>
<dbReference type="Proteomes" id="UP000469325">
    <property type="component" value="Unassembled WGS sequence"/>
</dbReference>
<dbReference type="EMBL" id="VUNC01000002">
    <property type="protein sequence ID" value="MST72330.1"/>
    <property type="molecule type" value="Genomic_DNA"/>
</dbReference>
<keyword evidence="12" id="KW-1185">Reference proteome</keyword>
<reference evidence="11 12" key="1">
    <citation type="submission" date="2019-08" db="EMBL/GenBank/DDBJ databases">
        <title>In-depth cultivation of the pig gut microbiome towards novel bacterial diversity and tailored functional studies.</title>
        <authorList>
            <person name="Wylensek D."/>
            <person name="Hitch T.C.A."/>
            <person name="Clavel T."/>
        </authorList>
    </citation>
    <scope>NUCLEOTIDE SEQUENCE [LARGE SCALE GENOMIC DNA]</scope>
    <source>
        <strain evidence="11 12">CA-Schmier-601-WT-1</strain>
    </source>
</reference>
<dbReference type="InterPro" id="IPR050445">
    <property type="entry name" value="Bact_polysacc_biosynth/exp"/>
</dbReference>
<dbReference type="GO" id="GO:0005524">
    <property type="term" value="F:ATP binding"/>
    <property type="evidence" value="ECO:0007669"/>
    <property type="project" value="UniProtKB-KW"/>
</dbReference>
<evidence type="ECO:0000256" key="5">
    <source>
        <dbReference type="ARBA" id="ARBA00022777"/>
    </source>
</evidence>
<dbReference type="AlphaFoldDB" id="A0A6N7X9Y0"/>
<evidence type="ECO:0000256" key="8">
    <source>
        <dbReference type="ARBA" id="ARBA00051245"/>
    </source>
</evidence>
<feature type="region of interest" description="Disordered" evidence="9">
    <location>
        <begin position="230"/>
        <end position="335"/>
    </location>
</feature>
<dbReference type="InterPro" id="IPR005702">
    <property type="entry name" value="Wzc-like_C"/>
</dbReference>
<feature type="domain" description="AAA" evidence="10">
    <location>
        <begin position="39"/>
        <end position="166"/>
    </location>
</feature>
<name>A0A6N7X9Y0_9ACTN</name>
<evidence type="ECO:0000259" key="10">
    <source>
        <dbReference type="Pfam" id="PF13614"/>
    </source>
</evidence>